<comment type="similarity">
    <text evidence="9">Belongs to the DRC2 family.</text>
</comment>
<name>A0A8B9HZX4_ASTMX</name>
<dbReference type="InterPro" id="IPR039750">
    <property type="entry name" value="DRC1/DRC2"/>
</dbReference>
<protein>
    <recommendedName>
        <fullName evidence="10">Dynein regulatory complex subunit 2</fullName>
    </recommendedName>
    <alternativeName>
        <fullName evidence="11">Coiled-coil domain-containing protein 65</fullName>
    </alternativeName>
</protein>
<evidence type="ECO:0000256" key="6">
    <source>
        <dbReference type="ARBA" id="ARBA00023212"/>
    </source>
</evidence>
<evidence type="ECO:0000256" key="4">
    <source>
        <dbReference type="ARBA" id="ARBA00023054"/>
    </source>
</evidence>
<evidence type="ECO:0000256" key="9">
    <source>
        <dbReference type="ARBA" id="ARBA00038424"/>
    </source>
</evidence>
<dbReference type="AlphaFoldDB" id="A0A8B9HZX4"/>
<evidence type="ECO:0000313" key="15">
    <source>
        <dbReference type="Ensembl" id="ENSAMXP00005019731.1"/>
    </source>
</evidence>
<dbReference type="InterPro" id="IPR039505">
    <property type="entry name" value="DRC1/2_N"/>
</dbReference>
<dbReference type="Proteomes" id="UP000694621">
    <property type="component" value="Unplaced"/>
</dbReference>
<keyword evidence="7" id="KW-0966">Cell projection</keyword>
<evidence type="ECO:0000256" key="2">
    <source>
        <dbReference type="ARBA" id="ARBA00022490"/>
    </source>
</evidence>
<feature type="domain" description="Dynein regulatory complex protein 1/2 N-terminal" evidence="14">
    <location>
        <begin position="22"/>
        <end position="102"/>
    </location>
</feature>
<gene>
    <name evidence="15" type="primary">LOC103035506</name>
</gene>
<feature type="coiled-coil region" evidence="13">
    <location>
        <begin position="379"/>
        <end position="413"/>
    </location>
</feature>
<evidence type="ECO:0000256" key="3">
    <source>
        <dbReference type="ARBA" id="ARBA00022846"/>
    </source>
</evidence>
<dbReference type="GO" id="GO:0060285">
    <property type="term" value="P:cilium-dependent cell motility"/>
    <property type="evidence" value="ECO:0007669"/>
    <property type="project" value="TreeGrafter"/>
</dbReference>
<evidence type="ECO:0000256" key="13">
    <source>
        <dbReference type="SAM" id="Coils"/>
    </source>
</evidence>
<evidence type="ECO:0000256" key="11">
    <source>
        <dbReference type="ARBA" id="ARBA00041517"/>
    </source>
</evidence>
<keyword evidence="6" id="KW-0206">Cytoskeleton</keyword>
<evidence type="ECO:0000256" key="1">
    <source>
        <dbReference type="ARBA" id="ARBA00004611"/>
    </source>
</evidence>
<accession>A0A8B9HZX4</accession>
<proteinExistence type="inferred from homology"/>
<evidence type="ECO:0000256" key="10">
    <source>
        <dbReference type="ARBA" id="ARBA00040899"/>
    </source>
</evidence>
<dbReference type="GO" id="GO:0005858">
    <property type="term" value="C:axonemal dynein complex"/>
    <property type="evidence" value="ECO:0007669"/>
    <property type="project" value="InterPro"/>
</dbReference>
<evidence type="ECO:0000256" key="7">
    <source>
        <dbReference type="ARBA" id="ARBA00023273"/>
    </source>
</evidence>
<organism evidence="15 16">
    <name type="scientific">Astyanax mexicanus</name>
    <name type="common">Blind cave fish</name>
    <name type="synonym">Astyanax fasciatus mexicanus</name>
    <dbReference type="NCBI Taxonomy" id="7994"/>
    <lineage>
        <taxon>Eukaryota</taxon>
        <taxon>Metazoa</taxon>
        <taxon>Chordata</taxon>
        <taxon>Craniata</taxon>
        <taxon>Vertebrata</taxon>
        <taxon>Euteleostomi</taxon>
        <taxon>Actinopterygii</taxon>
        <taxon>Neopterygii</taxon>
        <taxon>Teleostei</taxon>
        <taxon>Ostariophysi</taxon>
        <taxon>Characiformes</taxon>
        <taxon>Characoidei</taxon>
        <taxon>Acestrorhamphidae</taxon>
        <taxon>Acestrorhamphinae</taxon>
        <taxon>Astyanax</taxon>
    </lineage>
</organism>
<evidence type="ECO:0000256" key="5">
    <source>
        <dbReference type="ARBA" id="ARBA00023069"/>
    </source>
</evidence>
<dbReference type="Ensembl" id="ENSAMXT00005021815.1">
    <property type="protein sequence ID" value="ENSAMXP00005019731.1"/>
    <property type="gene ID" value="ENSAMXG00005010235.1"/>
</dbReference>
<dbReference type="GO" id="GO:0070286">
    <property type="term" value="P:axonemal dynein complex assembly"/>
    <property type="evidence" value="ECO:0007669"/>
    <property type="project" value="InterPro"/>
</dbReference>
<dbReference type="PANTHER" id="PTHR21625">
    <property type="entry name" value="NYD-SP28 PROTEIN"/>
    <property type="match status" value="1"/>
</dbReference>
<evidence type="ECO:0000259" key="14">
    <source>
        <dbReference type="Pfam" id="PF14772"/>
    </source>
</evidence>
<comment type="subcellular location">
    <subcellularLocation>
        <location evidence="1">Cytoplasm</location>
        <location evidence="1">Cytoskeleton</location>
        <location evidence="1">Flagellum axoneme</location>
    </subcellularLocation>
    <subcellularLocation>
        <location evidence="8">Cytoplasm</location>
        <location evidence="8">Cytoskeleton</location>
        <location evidence="8">Flagellum basal body</location>
    </subcellularLocation>
</comment>
<evidence type="ECO:0000256" key="12">
    <source>
        <dbReference type="ARBA" id="ARBA00045865"/>
    </source>
</evidence>
<reference evidence="15" key="1">
    <citation type="submission" date="2025-08" db="UniProtKB">
        <authorList>
            <consortium name="Ensembl"/>
        </authorList>
    </citation>
    <scope>IDENTIFICATION</scope>
</reference>
<dbReference type="OrthoDB" id="7760980at2759"/>
<evidence type="ECO:0000256" key="8">
    <source>
        <dbReference type="ARBA" id="ARBA00037841"/>
    </source>
</evidence>
<dbReference type="GO" id="GO:0003352">
    <property type="term" value="P:regulation of cilium movement"/>
    <property type="evidence" value="ECO:0007669"/>
    <property type="project" value="TreeGrafter"/>
</dbReference>
<dbReference type="Pfam" id="PF14772">
    <property type="entry name" value="NYD-SP28"/>
    <property type="match status" value="1"/>
</dbReference>
<sequence length="443" mass="51447">MSRKRGDKRKGSALTEDKIIAQRVEVMERVQRRMKTMLSELGTSEKIQAQVTGKWRSILRETRADELRGEIWEYSKTFQRALKSTKGITTSLTQDLNKGVEQAARPQQMKQRFMDRLLRQEQLDTESDWEEKTFDDFSAESGCKWDAITRREEEDYVKHVALADELQSSERSSKVALDYHIVCEEVKQQYREKTYANYVDLKDTIQELVDKFLAKQMRYERDIPVSFECSERVLHKTKDAITALRNQMSSESENEATLRDLRASLKEVTDKTIKLRTEISMAQAAEKKRLIDLISQSKTTTDKLQRFIEKSERLLRLAKMCRKLETEQEKLPSSSASSLDAEQLSQEEACTSMEAPSEHPLVQEILDDSAALKKFWGRYSKVQLECLCLKKEKADLEQEKKQLELRIKEKQLEELPSKLLVLHISCSPNSTLLNSLLNLTPNY</sequence>
<keyword evidence="5" id="KW-0969">Cilium</keyword>
<comment type="function">
    <text evidence="12">Component of the nexin-dynein regulatory complex (N-DRC), a key regulator of ciliary/flagellar motility which maintains the alignment and integrity of the distal axoneme and regulates microtubule sliding in motile axonemes. Plays a critical role in the assembly of N-DRC and also stabilizes the assembly of multiple inner dynein arms and radial spokes. Coassembles with DRC1 to form a central scaffold needed for assembly of the N-DRC and its attachment to the outer doublet microtubules.</text>
</comment>
<keyword evidence="4 13" id="KW-0175">Coiled coil</keyword>
<keyword evidence="3" id="KW-0282">Flagellum</keyword>
<keyword evidence="2" id="KW-0963">Cytoplasm</keyword>
<dbReference type="PANTHER" id="PTHR21625:SF0">
    <property type="entry name" value="DYNEIN REGULATORY COMPLEX SUBUNIT 2"/>
    <property type="match status" value="1"/>
</dbReference>
<evidence type="ECO:0000313" key="16">
    <source>
        <dbReference type="Proteomes" id="UP000694621"/>
    </source>
</evidence>